<sequence>MKVEGREGAYVDFDVRTAIADNNEEDRPNGGKPGNWFRRCEKWGIPILASSPAASTEVSSSLPYCDRTFQHTSTPPLPTSNSTFIVIFVPDIGDTSGGPGSLIPGLYPDSKLRQMIFGIA</sequence>
<dbReference type="EMBL" id="KL142444">
    <property type="protein sequence ID" value="KDR65505.1"/>
    <property type="molecule type" value="Genomic_DNA"/>
</dbReference>
<dbReference type="AlphaFoldDB" id="A0A067S3V8"/>
<gene>
    <name evidence="1" type="ORF">GALMADRAFT_148650</name>
</gene>
<dbReference type="HOGENOM" id="CLU_2049873_0_0_1"/>
<dbReference type="Proteomes" id="UP000027222">
    <property type="component" value="Unassembled WGS sequence"/>
</dbReference>
<accession>A0A067S3V8</accession>
<keyword evidence="2" id="KW-1185">Reference proteome</keyword>
<proteinExistence type="predicted"/>
<evidence type="ECO:0000313" key="1">
    <source>
        <dbReference type="EMBL" id="KDR65505.1"/>
    </source>
</evidence>
<protein>
    <submittedName>
        <fullName evidence="1">Uncharacterized protein</fullName>
    </submittedName>
</protein>
<reference evidence="2" key="1">
    <citation type="journal article" date="2014" name="Proc. Natl. Acad. Sci. U.S.A.">
        <title>Extensive sampling of basidiomycete genomes demonstrates inadequacy of the white-rot/brown-rot paradigm for wood decay fungi.</title>
        <authorList>
            <person name="Riley R."/>
            <person name="Salamov A.A."/>
            <person name="Brown D.W."/>
            <person name="Nagy L.G."/>
            <person name="Floudas D."/>
            <person name="Held B.W."/>
            <person name="Levasseur A."/>
            <person name="Lombard V."/>
            <person name="Morin E."/>
            <person name="Otillar R."/>
            <person name="Lindquist E.A."/>
            <person name="Sun H."/>
            <person name="LaButti K.M."/>
            <person name="Schmutz J."/>
            <person name="Jabbour D."/>
            <person name="Luo H."/>
            <person name="Baker S.E."/>
            <person name="Pisabarro A.G."/>
            <person name="Walton J.D."/>
            <person name="Blanchette R.A."/>
            <person name="Henrissat B."/>
            <person name="Martin F."/>
            <person name="Cullen D."/>
            <person name="Hibbett D.S."/>
            <person name="Grigoriev I.V."/>
        </authorList>
    </citation>
    <scope>NUCLEOTIDE SEQUENCE [LARGE SCALE GENOMIC DNA]</scope>
    <source>
        <strain evidence="2">CBS 339.88</strain>
    </source>
</reference>
<name>A0A067S3V8_GALM3</name>
<evidence type="ECO:0000313" key="2">
    <source>
        <dbReference type="Proteomes" id="UP000027222"/>
    </source>
</evidence>
<organism evidence="1 2">
    <name type="scientific">Galerina marginata (strain CBS 339.88)</name>
    <dbReference type="NCBI Taxonomy" id="685588"/>
    <lineage>
        <taxon>Eukaryota</taxon>
        <taxon>Fungi</taxon>
        <taxon>Dikarya</taxon>
        <taxon>Basidiomycota</taxon>
        <taxon>Agaricomycotina</taxon>
        <taxon>Agaricomycetes</taxon>
        <taxon>Agaricomycetidae</taxon>
        <taxon>Agaricales</taxon>
        <taxon>Agaricineae</taxon>
        <taxon>Strophariaceae</taxon>
        <taxon>Galerina</taxon>
    </lineage>
</organism>